<name>F8WXN7_9BACT</name>
<dbReference type="InterPro" id="IPR011089">
    <property type="entry name" value="GmrSD_C"/>
</dbReference>
<dbReference type="AlphaFoldDB" id="F8WXN7"/>
<organism evidence="3 4">
    <name type="scientific">Dysgonomonas mossii DSM 22836</name>
    <dbReference type="NCBI Taxonomy" id="742767"/>
    <lineage>
        <taxon>Bacteria</taxon>
        <taxon>Pseudomonadati</taxon>
        <taxon>Bacteroidota</taxon>
        <taxon>Bacteroidia</taxon>
        <taxon>Bacteroidales</taxon>
        <taxon>Dysgonomonadaceae</taxon>
        <taxon>Dysgonomonas</taxon>
    </lineage>
</organism>
<dbReference type="Proteomes" id="UP000006420">
    <property type="component" value="Unassembled WGS sequence"/>
</dbReference>
<dbReference type="PANTHER" id="PTHR35149:SF1">
    <property type="entry name" value="DUF5655 DOMAIN-CONTAINING PROTEIN"/>
    <property type="match status" value="1"/>
</dbReference>
<dbReference type="Pfam" id="PF03235">
    <property type="entry name" value="GmrSD_N"/>
    <property type="match status" value="1"/>
</dbReference>
<dbReference type="Pfam" id="PF07510">
    <property type="entry name" value="GmrSD_C"/>
    <property type="match status" value="1"/>
</dbReference>
<dbReference type="RefSeq" id="WP_006842143.1">
    <property type="nucleotide sequence ID" value="NZ_AQWJ01000002.1"/>
</dbReference>
<dbReference type="PANTHER" id="PTHR35149">
    <property type="entry name" value="SLL5132 PROTEIN"/>
    <property type="match status" value="1"/>
</dbReference>
<gene>
    <name evidence="3" type="ORF">HMPREF9456_00772</name>
</gene>
<evidence type="ECO:0000313" key="4">
    <source>
        <dbReference type="Proteomes" id="UP000006420"/>
    </source>
</evidence>
<evidence type="ECO:0000313" key="3">
    <source>
        <dbReference type="EMBL" id="EGK04445.1"/>
    </source>
</evidence>
<sequence length="765" mass="89152">MSVINIESAFNTENRSVDDFFNQTGQGLYIPFYQREYSWDQDNIEQLLEDISKGVLRVIDDKSSNNKEIRFLGTIIILQEANKEKIYPVDKQAVPSKIDLLIDGQQRLSTISVIGTLLTKHLVEILSKMKESNILYGDLKEICEYWITQKLLHTFSFDLGRGKPKIKPKIIRGAMDYWVREGNLEKAYKSDLASYLGNFIEDYTKFESTGNIFGSIKRNQFGKILSQNIIQIDRWLKNVVRTAHLQKSDDFSVAWDILDSFKQDSLWSFEREHLADKIKTKDFSSNKSDSYILCELVQVLTVCHYLLDRCCFTIIQPTDEDWAFDMFQSLNATGTPLTAIETFKPLVVNDTVENEKDFKDSSNDLSFREIDNLFKDNNTAQQKNKRTNEFLTSFFVAYSGQSISSHFSYQRKILMDSYKKCNIFDKRSSFIHFLGDYANFYKNIWIDYSNDSTVSIDFLKNHEEGELASVLLLFLRTTGHKMSITVLGSAFKDVIRNHYSVDSVNNFVNIIKAITAYYCIWRSSYPNSGLDSTYREFFKEKNKNWDYNDTLYSQELRKHFINSLKNRGIEDFSTWSNRAINFFRYDEAGKVLCRLAILIAAHDTIEDENEHGLMKIARANTSDFLSLKKWNSLDSVEHIAPQKNTDKEWDSELYDEPSLLYQSIGNLTLLPQRINSSAGNKNWKTKRLYFEAIVQKDQNKLDQLLAEETGLSTNSIEIIRDAEYNEHLKPLTMVKEDVGWNATLIKKRNQRIIEIFWQRISNWLY</sequence>
<accession>F8WXN7</accession>
<dbReference type="InterPro" id="IPR004919">
    <property type="entry name" value="GmrSD_N"/>
</dbReference>
<protein>
    <recommendedName>
        <fullName evidence="5">DUF262 domain-containing protein</fullName>
    </recommendedName>
</protein>
<dbReference type="EMBL" id="ADLW01000003">
    <property type="protein sequence ID" value="EGK04445.1"/>
    <property type="molecule type" value="Genomic_DNA"/>
</dbReference>
<reference evidence="3 4" key="1">
    <citation type="submission" date="2011-04" db="EMBL/GenBank/DDBJ databases">
        <title>The Genome Sequence of Dysgonomonas mossii DSM 22836.</title>
        <authorList>
            <consortium name="The Broad Institute Genome Sequencing Platform"/>
            <person name="Earl A."/>
            <person name="Ward D."/>
            <person name="Feldgarden M."/>
            <person name="Gevers D."/>
            <person name="Pudlo N."/>
            <person name="Martens E."/>
            <person name="Allen-Vercoe E."/>
            <person name="Young S.K."/>
            <person name="Zeng Q."/>
            <person name="Gargeya S."/>
            <person name="Fitzgerald M."/>
            <person name="Haas B."/>
            <person name="Abouelleil A."/>
            <person name="Alvarado L."/>
            <person name="Arachchi H.M."/>
            <person name="Berlin A."/>
            <person name="Brown A."/>
            <person name="Chapman S.B."/>
            <person name="Chen Z."/>
            <person name="Dunbar C."/>
            <person name="Freedman E."/>
            <person name="Gearin G."/>
            <person name="Gellesch M."/>
            <person name="Goldberg J."/>
            <person name="Griggs A."/>
            <person name="Gujja S."/>
            <person name="Heiman D."/>
            <person name="Howarth C."/>
            <person name="Larson L."/>
            <person name="Lui A."/>
            <person name="MacDonald P.J.P."/>
            <person name="Mehta T."/>
            <person name="Montmayeur A."/>
            <person name="Murphy C."/>
            <person name="Neiman D."/>
            <person name="Pearson M."/>
            <person name="Priest M."/>
            <person name="Roberts A."/>
            <person name="Saif S."/>
            <person name="Shea T."/>
            <person name="Shenoy N."/>
            <person name="Sisk P."/>
            <person name="Stolte C."/>
            <person name="Sykes S."/>
            <person name="Yandava C."/>
            <person name="Wortman J."/>
            <person name="Nusbaum C."/>
            <person name="Birren B."/>
        </authorList>
    </citation>
    <scope>NUCLEOTIDE SEQUENCE [LARGE SCALE GENOMIC DNA]</scope>
    <source>
        <strain evidence="3 4">DSM 22836</strain>
    </source>
</reference>
<feature type="domain" description="GmrSD restriction endonucleases N-terminal" evidence="1">
    <location>
        <begin position="18"/>
        <end position="346"/>
    </location>
</feature>
<dbReference type="OrthoDB" id="9798761at2"/>
<dbReference type="STRING" id="742767.HMPREF9456_00772"/>
<keyword evidence="4" id="KW-1185">Reference proteome</keyword>
<dbReference type="eggNOG" id="COG1479">
    <property type="taxonomic scope" value="Bacteria"/>
</dbReference>
<dbReference type="HOGENOM" id="CLU_020475_0_0_10"/>
<evidence type="ECO:0008006" key="5">
    <source>
        <dbReference type="Google" id="ProtNLM"/>
    </source>
</evidence>
<evidence type="ECO:0000259" key="2">
    <source>
        <dbReference type="Pfam" id="PF07510"/>
    </source>
</evidence>
<evidence type="ECO:0000259" key="1">
    <source>
        <dbReference type="Pfam" id="PF03235"/>
    </source>
</evidence>
<comment type="caution">
    <text evidence="3">The sequence shown here is derived from an EMBL/GenBank/DDBJ whole genome shotgun (WGS) entry which is preliminary data.</text>
</comment>
<dbReference type="GeneID" id="78081448"/>
<proteinExistence type="predicted"/>
<feature type="domain" description="GmrSD restriction endonucleases C-terminal" evidence="2">
    <location>
        <begin position="626"/>
        <end position="754"/>
    </location>
</feature>